<organism evidence="7 8">
    <name type="scientific">Candidatus Dojkabacteria bacterium</name>
    <dbReference type="NCBI Taxonomy" id="2099670"/>
    <lineage>
        <taxon>Bacteria</taxon>
        <taxon>Candidatus Dojkabacteria</taxon>
    </lineage>
</organism>
<accession>A0A955I7J9</accession>
<dbReference type="Gene3D" id="3.40.30.10">
    <property type="entry name" value="Glutaredoxin"/>
    <property type="match status" value="1"/>
</dbReference>
<dbReference type="InterPro" id="IPR036249">
    <property type="entry name" value="Thioredoxin-like_sf"/>
</dbReference>
<keyword evidence="2" id="KW-0732">Signal</keyword>
<evidence type="ECO:0000313" key="8">
    <source>
        <dbReference type="Proteomes" id="UP000760819"/>
    </source>
</evidence>
<evidence type="ECO:0000313" key="7">
    <source>
        <dbReference type="EMBL" id="MCA9379349.1"/>
    </source>
</evidence>
<dbReference type="AlphaFoldDB" id="A0A955I7J9"/>
<evidence type="ECO:0000256" key="5">
    <source>
        <dbReference type="ARBA" id="ARBA00023284"/>
    </source>
</evidence>
<evidence type="ECO:0000256" key="3">
    <source>
        <dbReference type="ARBA" id="ARBA00023002"/>
    </source>
</evidence>
<dbReference type="PANTHER" id="PTHR13887:SF14">
    <property type="entry name" value="DISULFIDE BOND FORMATION PROTEIN D"/>
    <property type="match status" value="1"/>
</dbReference>
<gene>
    <name evidence="7" type="ORF">KC640_02885</name>
</gene>
<dbReference type="GO" id="GO:0016491">
    <property type="term" value="F:oxidoreductase activity"/>
    <property type="evidence" value="ECO:0007669"/>
    <property type="project" value="UniProtKB-KW"/>
</dbReference>
<evidence type="ECO:0000256" key="2">
    <source>
        <dbReference type="ARBA" id="ARBA00022729"/>
    </source>
</evidence>
<keyword evidence="4" id="KW-1015">Disulfide bond</keyword>
<dbReference type="EMBL" id="JAGQLI010000151">
    <property type="protein sequence ID" value="MCA9379349.1"/>
    <property type="molecule type" value="Genomic_DNA"/>
</dbReference>
<evidence type="ECO:0000256" key="1">
    <source>
        <dbReference type="ARBA" id="ARBA00005791"/>
    </source>
</evidence>
<dbReference type="Pfam" id="PF13462">
    <property type="entry name" value="Thioredoxin_4"/>
    <property type="match status" value="1"/>
</dbReference>
<feature type="non-terminal residue" evidence="7">
    <location>
        <position position="1"/>
    </location>
</feature>
<proteinExistence type="inferred from homology"/>
<dbReference type="Proteomes" id="UP000760819">
    <property type="component" value="Unassembled WGS sequence"/>
</dbReference>
<keyword evidence="3" id="KW-0560">Oxidoreductase</keyword>
<sequence length="250" mass="26114">IIAALIIGGAILISGGIGGRSVAGTTTTATTDTTAPTQAGAVTVTQDQIQALFTNDNIYFGDPSSQLLFVEVSDPSCPYCHIAGGKNGELNSSAGGQFTLVADGGSYVAPVVEMKKLVDEGKAAFVWIYSNGHGNGEIATQALYCAHDQGKFWEAHDLEMSSAGYDLINNTVKNSTDQIDTMADFLASVLDVNQLKDCMKSGKYAGRISQDIALASSIGVSGTPGFFVNTTNFAGAYSFTDMESVVSQYL</sequence>
<dbReference type="PANTHER" id="PTHR13887">
    <property type="entry name" value="GLUTATHIONE S-TRANSFERASE KAPPA"/>
    <property type="match status" value="1"/>
</dbReference>
<dbReference type="SUPFAM" id="SSF52833">
    <property type="entry name" value="Thioredoxin-like"/>
    <property type="match status" value="1"/>
</dbReference>
<evidence type="ECO:0000259" key="6">
    <source>
        <dbReference type="Pfam" id="PF13462"/>
    </source>
</evidence>
<feature type="domain" description="Thioredoxin-like fold" evidence="6">
    <location>
        <begin position="115"/>
        <end position="246"/>
    </location>
</feature>
<keyword evidence="5" id="KW-0676">Redox-active center</keyword>
<reference evidence="7" key="2">
    <citation type="journal article" date="2021" name="Microbiome">
        <title>Successional dynamics and alternative stable states in a saline activated sludge microbial community over 9 years.</title>
        <authorList>
            <person name="Wang Y."/>
            <person name="Ye J."/>
            <person name="Ju F."/>
            <person name="Liu L."/>
            <person name="Boyd J.A."/>
            <person name="Deng Y."/>
            <person name="Parks D.H."/>
            <person name="Jiang X."/>
            <person name="Yin X."/>
            <person name="Woodcroft B.J."/>
            <person name="Tyson G.W."/>
            <person name="Hugenholtz P."/>
            <person name="Polz M.F."/>
            <person name="Zhang T."/>
        </authorList>
    </citation>
    <scope>NUCLEOTIDE SEQUENCE</scope>
    <source>
        <strain evidence="7">HKST-UBA12</strain>
    </source>
</reference>
<reference evidence="7" key="1">
    <citation type="submission" date="2020-04" db="EMBL/GenBank/DDBJ databases">
        <authorList>
            <person name="Zhang T."/>
        </authorList>
    </citation>
    <scope>NUCLEOTIDE SEQUENCE</scope>
    <source>
        <strain evidence="7">HKST-UBA12</strain>
    </source>
</reference>
<evidence type="ECO:0000256" key="4">
    <source>
        <dbReference type="ARBA" id="ARBA00023157"/>
    </source>
</evidence>
<dbReference type="InterPro" id="IPR012336">
    <property type="entry name" value="Thioredoxin-like_fold"/>
</dbReference>
<protein>
    <submittedName>
        <fullName evidence="7">DsbA family protein</fullName>
    </submittedName>
</protein>
<name>A0A955I7J9_9BACT</name>
<comment type="similarity">
    <text evidence="1">Belongs to the thioredoxin family. DsbA subfamily.</text>
</comment>
<comment type="caution">
    <text evidence="7">The sequence shown here is derived from an EMBL/GenBank/DDBJ whole genome shotgun (WGS) entry which is preliminary data.</text>
</comment>